<comment type="caution">
    <text evidence="7">The sequence shown here is derived from an EMBL/GenBank/DDBJ whole genome shotgun (WGS) entry which is preliminary data.</text>
</comment>
<evidence type="ECO:0000256" key="4">
    <source>
        <dbReference type="ARBA" id="ARBA00023163"/>
    </source>
</evidence>
<evidence type="ECO:0000313" key="7">
    <source>
        <dbReference type="EMBL" id="TVZ02531.1"/>
    </source>
</evidence>
<name>A0A6P2BW71_9ACTN</name>
<keyword evidence="8" id="KW-1185">Reference proteome</keyword>
<dbReference type="Pfam" id="PF00440">
    <property type="entry name" value="TetR_N"/>
    <property type="match status" value="1"/>
</dbReference>
<dbReference type="Gene3D" id="1.10.10.60">
    <property type="entry name" value="Homeodomain-like"/>
    <property type="match status" value="1"/>
</dbReference>
<feature type="domain" description="HTH tetR-type" evidence="6">
    <location>
        <begin position="17"/>
        <end position="77"/>
    </location>
</feature>
<keyword evidence="1" id="KW-0678">Repressor</keyword>
<proteinExistence type="predicted"/>
<keyword evidence="3 5" id="KW-0238">DNA-binding</keyword>
<dbReference type="EMBL" id="RPFW01000005">
    <property type="protein sequence ID" value="TVZ02531.1"/>
    <property type="molecule type" value="Genomic_DNA"/>
</dbReference>
<evidence type="ECO:0000256" key="1">
    <source>
        <dbReference type="ARBA" id="ARBA00022491"/>
    </source>
</evidence>
<dbReference type="InterPro" id="IPR001647">
    <property type="entry name" value="HTH_TetR"/>
</dbReference>
<dbReference type="GO" id="GO:0000976">
    <property type="term" value="F:transcription cis-regulatory region binding"/>
    <property type="evidence" value="ECO:0007669"/>
    <property type="project" value="TreeGrafter"/>
</dbReference>
<gene>
    <name evidence="7" type="ORF">EAS64_27485</name>
</gene>
<evidence type="ECO:0000259" key="6">
    <source>
        <dbReference type="PROSITE" id="PS50977"/>
    </source>
</evidence>
<dbReference type="SUPFAM" id="SSF48498">
    <property type="entry name" value="Tetracyclin repressor-like, C-terminal domain"/>
    <property type="match status" value="1"/>
</dbReference>
<sequence>MPQTRVKDKQGKSAKWQARRHEIVDASAKVFAERGYHATSTTELCEANGIGKGALYYYIGSKEQLLAAIHDRVMDEVMLGADRADLAGGTPTEQLMMLGEELLDVIFRFPDHVWVFLHDFPALTGKNAESFRQRRRAYERRVEAVFQRGIESGDFRPTDTRLAVIAWLGMHNYTYLSLRAGGHFSVKEVAKSFADIFVWGIATRT</sequence>
<protein>
    <submittedName>
        <fullName evidence="7">TetR/AcrR family transcriptional regulator</fullName>
    </submittedName>
</protein>
<dbReference type="AlphaFoldDB" id="A0A6P2BW71"/>
<organism evidence="7 8">
    <name type="scientific">Trebonia kvetii</name>
    <dbReference type="NCBI Taxonomy" id="2480626"/>
    <lineage>
        <taxon>Bacteria</taxon>
        <taxon>Bacillati</taxon>
        <taxon>Actinomycetota</taxon>
        <taxon>Actinomycetes</taxon>
        <taxon>Streptosporangiales</taxon>
        <taxon>Treboniaceae</taxon>
        <taxon>Trebonia</taxon>
    </lineage>
</organism>
<dbReference type="PROSITE" id="PS50977">
    <property type="entry name" value="HTH_TETR_2"/>
    <property type="match status" value="1"/>
</dbReference>
<evidence type="ECO:0000256" key="5">
    <source>
        <dbReference type="PROSITE-ProRule" id="PRU00335"/>
    </source>
</evidence>
<reference evidence="7 8" key="1">
    <citation type="submission" date="2018-11" db="EMBL/GenBank/DDBJ databases">
        <title>Trebonia kvetii gen.nov., sp.nov., a novel acidophilic actinobacterium, and proposal of the new actinobacterial family Treboniaceae fam. nov.</title>
        <authorList>
            <person name="Rapoport D."/>
            <person name="Sagova-Mareckova M."/>
            <person name="Sedlacek I."/>
            <person name="Provaznik J."/>
            <person name="Kralova S."/>
            <person name="Pavlinic D."/>
            <person name="Benes V."/>
            <person name="Kopecky J."/>
        </authorList>
    </citation>
    <scope>NUCLEOTIDE SEQUENCE [LARGE SCALE GENOMIC DNA]</scope>
    <source>
        <strain evidence="7 8">15Tr583</strain>
    </source>
</reference>
<dbReference type="GO" id="GO:0003700">
    <property type="term" value="F:DNA-binding transcription factor activity"/>
    <property type="evidence" value="ECO:0007669"/>
    <property type="project" value="TreeGrafter"/>
</dbReference>
<dbReference type="PANTHER" id="PTHR30055:SF175">
    <property type="entry name" value="HTH-TYPE TRANSCRIPTIONAL REPRESSOR KSTR2"/>
    <property type="match status" value="1"/>
</dbReference>
<evidence type="ECO:0000256" key="2">
    <source>
        <dbReference type="ARBA" id="ARBA00023015"/>
    </source>
</evidence>
<accession>A0A6P2BW71</accession>
<dbReference type="InterPro" id="IPR041490">
    <property type="entry name" value="KstR2_TetR_C"/>
</dbReference>
<keyword evidence="2" id="KW-0805">Transcription regulation</keyword>
<evidence type="ECO:0000256" key="3">
    <source>
        <dbReference type="ARBA" id="ARBA00023125"/>
    </source>
</evidence>
<dbReference type="InterPro" id="IPR009057">
    <property type="entry name" value="Homeodomain-like_sf"/>
</dbReference>
<dbReference type="Pfam" id="PF17932">
    <property type="entry name" value="TetR_C_24"/>
    <property type="match status" value="1"/>
</dbReference>
<dbReference type="Proteomes" id="UP000460272">
    <property type="component" value="Unassembled WGS sequence"/>
</dbReference>
<dbReference type="OrthoDB" id="9779746at2"/>
<dbReference type="PRINTS" id="PR00455">
    <property type="entry name" value="HTHTETR"/>
</dbReference>
<dbReference type="InterPro" id="IPR036271">
    <property type="entry name" value="Tet_transcr_reg_TetR-rel_C_sf"/>
</dbReference>
<dbReference type="InterPro" id="IPR050109">
    <property type="entry name" value="HTH-type_TetR-like_transc_reg"/>
</dbReference>
<dbReference type="PANTHER" id="PTHR30055">
    <property type="entry name" value="HTH-TYPE TRANSCRIPTIONAL REGULATOR RUTR"/>
    <property type="match status" value="1"/>
</dbReference>
<dbReference type="Gene3D" id="1.10.357.10">
    <property type="entry name" value="Tetracycline Repressor, domain 2"/>
    <property type="match status" value="1"/>
</dbReference>
<dbReference type="SUPFAM" id="SSF46689">
    <property type="entry name" value="Homeodomain-like"/>
    <property type="match status" value="1"/>
</dbReference>
<evidence type="ECO:0000313" key="8">
    <source>
        <dbReference type="Proteomes" id="UP000460272"/>
    </source>
</evidence>
<keyword evidence="4" id="KW-0804">Transcription</keyword>
<feature type="DNA-binding region" description="H-T-H motif" evidence="5">
    <location>
        <begin position="40"/>
        <end position="59"/>
    </location>
</feature>